<protein>
    <submittedName>
        <fullName evidence="1">Glycerate kinase</fullName>
    </submittedName>
</protein>
<dbReference type="AlphaFoldDB" id="A0A399SIR8"/>
<dbReference type="GO" id="GO:0008887">
    <property type="term" value="F:glycerate kinase activity"/>
    <property type="evidence" value="ECO:0007669"/>
    <property type="project" value="InterPro"/>
</dbReference>
<reference evidence="1 2" key="1">
    <citation type="submission" date="2018-08" db="EMBL/GenBank/DDBJ databases">
        <title>Genome Sequence of Clavibacter michiganensis Subspecies type strains, and the Atypical Peach-Colored Strains Isolated from Tomato.</title>
        <authorList>
            <person name="Osdaghi E."/>
            <person name="Portier P."/>
            <person name="Briand M."/>
            <person name="Jacques M.-A."/>
        </authorList>
    </citation>
    <scope>NUCLEOTIDE SEQUENCE [LARGE SCALE GENOMIC DNA]</scope>
    <source>
        <strain evidence="1 2">CFBP 8615</strain>
    </source>
</reference>
<keyword evidence="2" id="KW-1185">Reference proteome</keyword>
<dbReference type="Pfam" id="PF02595">
    <property type="entry name" value="Gly_kinase"/>
    <property type="match status" value="1"/>
</dbReference>
<evidence type="ECO:0000313" key="1">
    <source>
        <dbReference type="EMBL" id="RIJ43460.1"/>
    </source>
</evidence>
<dbReference type="GO" id="GO:0031388">
    <property type="term" value="P:organic acid phosphorylation"/>
    <property type="evidence" value="ECO:0007669"/>
    <property type="project" value="InterPro"/>
</dbReference>
<keyword evidence="1" id="KW-0808">Transferase</keyword>
<feature type="non-terminal residue" evidence="1">
    <location>
        <position position="1"/>
    </location>
</feature>
<dbReference type="InterPro" id="IPR036129">
    <property type="entry name" value="Glycerate_kinase_sf"/>
</dbReference>
<keyword evidence="1" id="KW-0418">Kinase</keyword>
<sequence>ALRELGARAVQVDGSPAGDGGGALAGIAALDLTGIRALPAGGALILGDVDAPLTGPAGAAAVYGPQKGATSADVRALDAGLAHLAGLLRVDPATAGAG</sequence>
<dbReference type="Gene3D" id="3.90.1510.10">
    <property type="entry name" value="Glycerate kinase, domain 2"/>
    <property type="match status" value="1"/>
</dbReference>
<dbReference type="PANTHER" id="PTHR21599">
    <property type="entry name" value="GLYCERATE KINASE"/>
    <property type="match status" value="1"/>
</dbReference>
<organism evidence="1 2">
    <name type="scientific">Clavibacter lycopersici</name>
    <dbReference type="NCBI Taxonomy" id="2301718"/>
    <lineage>
        <taxon>Bacteria</taxon>
        <taxon>Bacillati</taxon>
        <taxon>Actinomycetota</taxon>
        <taxon>Actinomycetes</taxon>
        <taxon>Micrococcales</taxon>
        <taxon>Microbacteriaceae</taxon>
        <taxon>Clavibacter</taxon>
    </lineage>
</organism>
<accession>A0A399SIR8</accession>
<dbReference type="PANTHER" id="PTHR21599:SF0">
    <property type="entry name" value="GLYCERATE KINASE"/>
    <property type="match status" value="1"/>
</dbReference>
<dbReference type="EMBL" id="QWGT01000604">
    <property type="protein sequence ID" value="RIJ43460.1"/>
    <property type="molecule type" value="Genomic_DNA"/>
</dbReference>
<dbReference type="Proteomes" id="UP000266484">
    <property type="component" value="Unassembled WGS sequence"/>
</dbReference>
<dbReference type="RefSeq" id="WP_199689859.1">
    <property type="nucleotide sequence ID" value="NZ_QWGT01000604.1"/>
</dbReference>
<name>A0A399SIR8_9MICO</name>
<gene>
    <name evidence="1" type="ORF">DZG00_16735</name>
</gene>
<evidence type="ECO:0000313" key="2">
    <source>
        <dbReference type="Proteomes" id="UP000266484"/>
    </source>
</evidence>
<dbReference type="InterPro" id="IPR004381">
    <property type="entry name" value="Glycerate_kinase"/>
</dbReference>
<dbReference type="SUPFAM" id="SSF110738">
    <property type="entry name" value="Glycerate kinase I"/>
    <property type="match status" value="1"/>
</dbReference>
<proteinExistence type="predicted"/>
<comment type="caution">
    <text evidence="1">The sequence shown here is derived from an EMBL/GenBank/DDBJ whole genome shotgun (WGS) entry which is preliminary data.</text>
</comment>
<feature type="non-terminal residue" evidence="1">
    <location>
        <position position="98"/>
    </location>
</feature>
<dbReference type="InterPro" id="IPR018193">
    <property type="entry name" value="Glyc_kinase_flavodox-like_fold"/>
</dbReference>